<dbReference type="AlphaFoldDB" id="A0A6H1ZC72"/>
<dbReference type="EMBL" id="MT145188">
    <property type="protein sequence ID" value="QJI04624.1"/>
    <property type="molecule type" value="Genomic_DNA"/>
</dbReference>
<accession>A0A6H1ZC72</accession>
<feature type="transmembrane region" description="Helical" evidence="1">
    <location>
        <begin position="6"/>
        <end position="24"/>
    </location>
</feature>
<dbReference type="EMBL" id="MT144624">
    <property type="protein sequence ID" value="QJH95635.1"/>
    <property type="molecule type" value="Genomic_DNA"/>
</dbReference>
<evidence type="ECO:0000313" key="3">
    <source>
        <dbReference type="EMBL" id="QJA66456.1"/>
    </source>
</evidence>
<evidence type="ECO:0000313" key="4">
    <source>
        <dbReference type="EMBL" id="QJH95635.1"/>
    </source>
</evidence>
<organism evidence="2">
    <name type="scientific">viral metagenome</name>
    <dbReference type="NCBI Taxonomy" id="1070528"/>
    <lineage>
        <taxon>unclassified sequences</taxon>
        <taxon>metagenomes</taxon>
        <taxon>organismal metagenomes</taxon>
    </lineage>
</organism>
<proteinExistence type="predicted"/>
<name>A0A6H1ZC72_9ZZZZ</name>
<evidence type="ECO:0000313" key="2">
    <source>
        <dbReference type="EMBL" id="QJA44977.1"/>
    </source>
</evidence>
<keyword evidence="1" id="KW-0812">Transmembrane</keyword>
<evidence type="ECO:0000256" key="1">
    <source>
        <dbReference type="SAM" id="Phobius"/>
    </source>
</evidence>
<keyword evidence="1" id="KW-1133">Transmembrane helix</keyword>
<sequence length="71" mass="7759">MEPVTTILGGVVIAITSGAIGKYIGGNNKISESHCDEKRRSCQDLLILKIDNVGKKVDELTKVVNNRSFRD</sequence>
<gene>
    <name evidence="5" type="ORF">MM415A00105_0016</name>
    <name evidence="3" type="ORF">MM415B00347_0024</name>
    <name evidence="2" type="ORF">TM448A00170_0068</name>
    <name evidence="4" type="ORF">TM448B00479_0044</name>
</gene>
<reference evidence="2" key="1">
    <citation type="submission" date="2020-03" db="EMBL/GenBank/DDBJ databases">
        <title>The deep terrestrial virosphere.</title>
        <authorList>
            <person name="Holmfeldt K."/>
            <person name="Nilsson E."/>
            <person name="Simone D."/>
            <person name="Lopez-Fernandez M."/>
            <person name="Wu X."/>
            <person name="de Brujin I."/>
            <person name="Lundin D."/>
            <person name="Andersson A."/>
            <person name="Bertilsson S."/>
            <person name="Dopson M."/>
        </authorList>
    </citation>
    <scope>NUCLEOTIDE SEQUENCE</scope>
    <source>
        <strain evidence="5">MM415A00105</strain>
        <strain evidence="3">MM415B00347</strain>
        <strain evidence="2">TM448A00170</strain>
        <strain evidence="4">TM448B00479</strain>
    </source>
</reference>
<dbReference type="EMBL" id="MT143983">
    <property type="protein sequence ID" value="QJA44977.1"/>
    <property type="molecule type" value="Genomic_DNA"/>
</dbReference>
<evidence type="ECO:0000313" key="5">
    <source>
        <dbReference type="EMBL" id="QJI04624.1"/>
    </source>
</evidence>
<dbReference type="EMBL" id="MT141555">
    <property type="protein sequence ID" value="QJA66456.1"/>
    <property type="molecule type" value="Genomic_DNA"/>
</dbReference>
<protein>
    <submittedName>
        <fullName evidence="2">Uncharacterized protein</fullName>
    </submittedName>
</protein>
<keyword evidence="1" id="KW-0472">Membrane</keyword>